<feature type="compositionally biased region" description="Basic and acidic residues" evidence="1">
    <location>
        <begin position="480"/>
        <end position="497"/>
    </location>
</feature>
<feature type="compositionally biased region" description="Basic and acidic residues" evidence="1">
    <location>
        <begin position="457"/>
        <end position="472"/>
    </location>
</feature>
<dbReference type="Proteomes" id="UP000827549">
    <property type="component" value="Chromosome 3"/>
</dbReference>
<dbReference type="GO" id="GO:0016192">
    <property type="term" value="P:vesicle-mediated transport"/>
    <property type="evidence" value="ECO:0007669"/>
    <property type="project" value="InterPro"/>
</dbReference>
<organism evidence="2 3">
    <name type="scientific">Vanrija pseudolonga</name>
    <dbReference type="NCBI Taxonomy" id="143232"/>
    <lineage>
        <taxon>Eukaryota</taxon>
        <taxon>Fungi</taxon>
        <taxon>Dikarya</taxon>
        <taxon>Basidiomycota</taxon>
        <taxon>Agaricomycotina</taxon>
        <taxon>Tremellomycetes</taxon>
        <taxon>Trichosporonales</taxon>
        <taxon>Trichosporonaceae</taxon>
        <taxon>Vanrija</taxon>
    </lineage>
</organism>
<feature type="region of interest" description="Disordered" evidence="1">
    <location>
        <begin position="152"/>
        <end position="173"/>
    </location>
</feature>
<evidence type="ECO:0000313" key="2">
    <source>
        <dbReference type="EMBL" id="WOO80620.1"/>
    </source>
</evidence>
<feature type="compositionally biased region" description="Low complexity" evidence="1">
    <location>
        <begin position="557"/>
        <end position="568"/>
    </location>
</feature>
<dbReference type="InterPro" id="IPR013176">
    <property type="entry name" value="Ccz1"/>
</dbReference>
<accession>A0AAF0Y5T9</accession>
<dbReference type="AlphaFoldDB" id="A0AAF0Y5T9"/>
<dbReference type="PANTHER" id="PTHR13056:SF0">
    <property type="entry name" value="VACUOLAR FUSION PROTEIN CCZ1 HOMOLOG-RELATED"/>
    <property type="match status" value="1"/>
</dbReference>
<feature type="compositionally biased region" description="Low complexity" evidence="1">
    <location>
        <begin position="378"/>
        <end position="390"/>
    </location>
</feature>
<feature type="region of interest" description="Disordered" evidence="1">
    <location>
        <begin position="31"/>
        <end position="57"/>
    </location>
</feature>
<dbReference type="GO" id="GO:0035658">
    <property type="term" value="C:Mon1-Ccz1 complex"/>
    <property type="evidence" value="ECO:0007669"/>
    <property type="project" value="InterPro"/>
</dbReference>
<feature type="compositionally biased region" description="Low complexity" evidence="1">
    <location>
        <begin position="511"/>
        <end position="535"/>
    </location>
</feature>
<feature type="region of interest" description="Disordered" evidence="1">
    <location>
        <begin position="377"/>
        <end position="397"/>
    </location>
</feature>
<keyword evidence="3" id="KW-1185">Reference proteome</keyword>
<feature type="region of interest" description="Disordered" evidence="1">
    <location>
        <begin position="336"/>
        <end position="362"/>
    </location>
</feature>
<dbReference type="GeneID" id="87807386"/>
<feature type="region of interest" description="Disordered" evidence="1">
    <location>
        <begin position="445"/>
        <end position="568"/>
    </location>
</feature>
<feature type="compositionally biased region" description="Pro residues" evidence="1">
    <location>
        <begin position="536"/>
        <end position="548"/>
    </location>
</feature>
<sequence length="759" mass="79650">MAPTPTALPPVPAALAHFVIFNPTLVLADDKPARRDNGPAAAAPAAAPPADPGERAREKELEDDLREAAQIVFYTSRDSGGVSRDKMLRQVGLAKGLIGFADMIAKDDQPPDEPLYWGVHSHKSRLIVYSPEPNWFMYICVTLALGPGEVTPAPAQKDNKDKDAKDAAPKEDTRIPLQSFSDRMLVDALQRGYEDFVLFHSTLSSHLPPTSAFSSLLEKFWTRFAFSFESEFIHPGSASPLQAWLGGFPPTNDELAKPLLKSLAKYAHRATIPEGSTVGIVRAEGPLTSIGYEPAPAEAAALGRYLTSVVGKTLPPPAVVTADTKTESRQSLGFSFGRKKHTRTETPPDVKPASPVAPEPRKTSWGVNLAWVGLGSGAPSASTTRAATPTQPVPVPIPAAGRIATEESVSASVSSSSSQKSRWPSLGLGGLGEAVGSMGAALGIGGKTAGEATPPRDSGEAKDDGEGARAADGEGGAGGDGKEAEGVKEAEGGKEAEAEPPIEPAQEVTVQADTPTETAEPEAPAIQAPPIDTAPSPLPAPTQPPEPTPTTDDPPDQDASAAASASQVSQTAVELSSLQDAVANHQIIEVPWTPKTVWLGQARRRLVWTVRDGSLVYVVFPDAEVHDLPSSTATMALHSKLPALLGTQASGDEPKPADPKAPPPNPTVYHAGQVTERSGGTLDSADSAILVDLRQALTSDTVVTAVYGQTPQNRFAVGKVVHTPASQELYLVTGKKDSSLTDAERAVRAYTYARPEFTS</sequence>
<dbReference type="PANTHER" id="PTHR13056">
    <property type="entry name" value="VACUOLAR FUSION PROTEIN CCZ1 HOMOLOG-RELATED"/>
    <property type="match status" value="1"/>
</dbReference>
<feature type="region of interest" description="Disordered" evidence="1">
    <location>
        <begin position="646"/>
        <end position="667"/>
    </location>
</feature>
<feature type="compositionally biased region" description="Low complexity" evidence="1">
    <location>
        <begin position="408"/>
        <end position="418"/>
    </location>
</feature>
<gene>
    <name evidence="2" type="ORF">LOC62_03G004146</name>
</gene>
<proteinExistence type="predicted"/>
<evidence type="ECO:0008006" key="4">
    <source>
        <dbReference type="Google" id="ProtNLM"/>
    </source>
</evidence>
<reference evidence="2" key="1">
    <citation type="submission" date="2023-10" db="EMBL/GenBank/DDBJ databases">
        <authorList>
            <person name="Noh H."/>
        </authorList>
    </citation>
    <scope>NUCLEOTIDE SEQUENCE</scope>
    <source>
        <strain evidence="2">DUCC4014</strain>
    </source>
</reference>
<protein>
    <recommendedName>
        <fullName evidence="4">CCZ1/INTU/HSP4 first Longin domain-containing protein</fullName>
    </recommendedName>
</protein>
<evidence type="ECO:0000256" key="1">
    <source>
        <dbReference type="SAM" id="MobiDB-lite"/>
    </source>
</evidence>
<dbReference type="EMBL" id="CP086716">
    <property type="protein sequence ID" value="WOO80620.1"/>
    <property type="molecule type" value="Genomic_DNA"/>
</dbReference>
<dbReference type="RefSeq" id="XP_062626652.1">
    <property type="nucleotide sequence ID" value="XM_062770668.1"/>
</dbReference>
<feature type="region of interest" description="Disordered" evidence="1">
    <location>
        <begin position="406"/>
        <end position="425"/>
    </location>
</feature>
<name>A0AAF0Y5T9_9TREE</name>
<evidence type="ECO:0000313" key="3">
    <source>
        <dbReference type="Proteomes" id="UP000827549"/>
    </source>
</evidence>
<feature type="compositionally biased region" description="Basic and acidic residues" evidence="1">
    <location>
        <begin position="157"/>
        <end position="173"/>
    </location>
</feature>